<proteinExistence type="predicted"/>
<accession>A0A917DC00</accession>
<evidence type="ECO:0000313" key="3">
    <source>
        <dbReference type="Proteomes" id="UP000625735"/>
    </source>
</evidence>
<evidence type="ECO:0000313" key="2">
    <source>
        <dbReference type="EMBL" id="GGD27310.1"/>
    </source>
</evidence>
<dbReference type="Pfam" id="PF13557">
    <property type="entry name" value="Phenol_MetA_deg"/>
    <property type="match status" value="1"/>
</dbReference>
<organism evidence="2 3">
    <name type="scientific">Flavobacterium orientale</name>
    <dbReference type="NCBI Taxonomy" id="1756020"/>
    <lineage>
        <taxon>Bacteria</taxon>
        <taxon>Pseudomonadati</taxon>
        <taxon>Bacteroidota</taxon>
        <taxon>Flavobacteriia</taxon>
        <taxon>Flavobacteriales</taxon>
        <taxon>Flavobacteriaceae</taxon>
        <taxon>Flavobacterium</taxon>
    </lineage>
</organism>
<evidence type="ECO:0008006" key="4">
    <source>
        <dbReference type="Google" id="ProtNLM"/>
    </source>
</evidence>
<reference evidence="2" key="2">
    <citation type="submission" date="2020-09" db="EMBL/GenBank/DDBJ databases">
        <authorList>
            <person name="Sun Q."/>
            <person name="Zhou Y."/>
        </authorList>
    </citation>
    <scope>NUCLEOTIDE SEQUENCE</scope>
    <source>
        <strain evidence="2">CGMCC 1.12506</strain>
    </source>
</reference>
<comment type="caution">
    <text evidence="2">The sequence shown here is derived from an EMBL/GenBank/DDBJ whole genome shotgun (WGS) entry which is preliminary data.</text>
</comment>
<gene>
    <name evidence="2" type="ORF">GCM10011343_16980</name>
</gene>
<feature type="region of interest" description="Disordered" evidence="1">
    <location>
        <begin position="253"/>
        <end position="281"/>
    </location>
</feature>
<dbReference type="InterPro" id="IPR025737">
    <property type="entry name" value="FApF"/>
</dbReference>
<reference evidence="2" key="1">
    <citation type="journal article" date="2014" name="Int. J. Syst. Evol. Microbiol.">
        <title>Complete genome sequence of Corynebacterium casei LMG S-19264T (=DSM 44701T), isolated from a smear-ripened cheese.</title>
        <authorList>
            <consortium name="US DOE Joint Genome Institute (JGI-PGF)"/>
            <person name="Walter F."/>
            <person name="Albersmeier A."/>
            <person name="Kalinowski J."/>
            <person name="Ruckert C."/>
        </authorList>
    </citation>
    <scope>NUCLEOTIDE SEQUENCE</scope>
    <source>
        <strain evidence="2">CGMCC 1.12506</strain>
    </source>
</reference>
<dbReference type="AlphaFoldDB" id="A0A917DC00"/>
<dbReference type="EMBL" id="BMFG01000006">
    <property type="protein sequence ID" value="GGD27310.1"/>
    <property type="molecule type" value="Genomic_DNA"/>
</dbReference>
<evidence type="ECO:0000256" key="1">
    <source>
        <dbReference type="SAM" id="MobiDB-lite"/>
    </source>
</evidence>
<dbReference type="Proteomes" id="UP000625735">
    <property type="component" value="Unassembled WGS sequence"/>
</dbReference>
<protein>
    <recommendedName>
        <fullName evidence="4">MetA-pathway of phenol degradation</fullName>
    </recommendedName>
</protein>
<sequence>MTAYSVGKTVFQLESGIYFNRENHKLLGYEANGMGLNLDLRYGFFLEQLEFVLNSQIQFDEYTAPLIQDDRSGFRNLTFGAKYLFYDPYKNYEEKVNIYSWKANQKFNWRRLLPAVAVYAGANFVVGDAFSFPEEPAFSPKVMVVTQQHLTNHLVFVTNIFADRIGTDFQSFGYVITLTNGFNEKWSGFLENKGIQGDYYSDSILTVGAAYLLFENFQIDASVSKNFKDTPDILYGGIGCSWRFDKKHRPIMLEKEDPADKRAGKKKEKEKEKKRLDEVED</sequence>
<name>A0A917DC00_9FLAO</name>
<keyword evidence="3" id="KW-1185">Reference proteome</keyword>